<name>A0A5N5J9D6_9ROSI</name>
<dbReference type="Pfam" id="PF14111">
    <property type="entry name" value="DUF4283"/>
    <property type="match status" value="1"/>
</dbReference>
<sequence length="368" mass="39594">MELKFVEPVAKNGKELALVNEEDVASEAKRWENAVVAYFLGHDSSFDPPSFSMFINNLIDSEWRKYGNVKVYSQGPGVFVLDFESARGKELAMGSQGPRFYDGSKPFILKPWSRDMSLEIKELKSAPIWIKLPNLRLHLWSPEALSKIVSLVGRPLFADTVTASRETLCFARVCVEVDFDKMLPDSVTIEDDKGYRYDQTVEYEWQPTSRCSFCLHLGHSDSCPRRKTTFPSPCCQKNGRICCQRSCVPPRFLFGTAQGAATTSSTTGFGSAAAMSGGEAPVFGASFSSTPAFGSTPAATFGSTPAMSGGEAPVFGASFSSTPAFGSTPAPTFGASFSSTPAFGSTPAPTFGSNLFSATAPGADSPYC</sequence>
<dbReference type="AlphaFoldDB" id="A0A5N5J9D6"/>
<evidence type="ECO:0000259" key="1">
    <source>
        <dbReference type="Pfam" id="PF14111"/>
    </source>
</evidence>
<evidence type="ECO:0000313" key="2">
    <source>
        <dbReference type="EMBL" id="KAB5515749.1"/>
    </source>
</evidence>
<dbReference type="Proteomes" id="UP000326939">
    <property type="component" value="Chromosome 17"/>
</dbReference>
<feature type="domain" description="DUF4283" evidence="1">
    <location>
        <begin position="28"/>
        <end position="118"/>
    </location>
</feature>
<dbReference type="PANTHER" id="PTHR33233">
    <property type="entry name" value="ENDONUCLEASE/EXONUCLEASE/PHOSPHATASE"/>
    <property type="match status" value="1"/>
</dbReference>
<dbReference type="InterPro" id="IPR025558">
    <property type="entry name" value="DUF4283"/>
</dbReference>
<protein>
    <recommendedName>
        <fullName evidence="1">DUF4283 domain-containing protein</fullName>
    </recommendedName>
</protein>
<proteinExistence type="predicted"/>
<accession>A0A5N5J9D6</accession>
<reference evidence="3" key="1">
    <citation type="journal article" date="2019" name="Gigascience">
        <title>De novo genome assembly of the endangered Acer yangbiense, a plant species with extremely small populations endemic to Yunnan Province, China.</title>
        <authorList>
            <person name="Yang J."/>
            <person name="Wariss H.M."/>
            <person name="Tao L."/>
            <person name="Zhang R."/>
            <person name="Yun Q."/>
            <person name="Hollingsworth P."/>
            <person name="Dao Z."/>
            <person name="Luo G."/>
            <person name="Guo H."/>
            <person name="Ma Y."/>
            <person name="Sun W."/>
        </authorList>
    </citation>
    <scope>NUCLEOTIDE SEQUENCE [LARGE SCALE GENOMIC DNA]</scope>
    <source>
        <strain evidence="3">cv. br00</strain>
    </source>
</reference>
<organism evidence="2 3">
    <name type="scientific">Salix brachista</name>
    <dbReference type="NCBI Taxonomy" id="2182728"/>
    <lineage>
        <taxon>Eukaryota</taxon>
        <taxon>Viridiplantae</taxon>
        <taxon>Streptophyta</taxon>
        <taxon>Embryophyta</taxon>
        <taxon>Tracheophyta</taxon>
        <taxon>Spermatophyta</taxon>
        <taxon>Magnoliopsida</taxon>
        <taxon>eudicotyledons</taxon>
        <taxon>Gunneridae</taxon>
        <taxon>Pentapetalae</taxon>
        <taxon>rosids</taxon>
        <taxon>fabids</taxon>
        <taxon>Malpighiales</taxon>
        <taxon>Salicaceae</taxon>
        <taxon>Saliceae</taxon>
        <taxon>Salix</taxon>
    </lineage>
</organism>
<dbReference type="PANTHER" id="PTHR33233:SF14">
    <property type="entry name" value="ENDONUCLEASE_EXONUCLEASE_PHOSPHATASE"/>
    <property type="match status" value="1"/>
</dbReference>
<keyword evidence="3" id="KW-1185">Reference proteome</keyword>
<comment type="caution">
    <text evidence="2">The sequence shown here is derived from an EMBL/GenBank/DDBJ whole genome shotgun (WGS) entry which is preliminary data.</text>
</comment>
<dbReference type="EMBL" id="VDCV01000017">
    <property type="protein sequence ID" value="KAB5515749.1"/>
    <property type="molecule type" value="Genomic_DNA"/>
</dbReference>
<evidence type="ECO:0000313" key="3">
    <source>
        <dbReference type="Proteomes" id="UP000326939"/>
    </source>
</evidence>
<gene>
    <name evidence="2" type="ORF">DKX38_026397</name>
</gene>